<dbReference type="PROSITE" id="PS52018">
    <property type="entry name" value="DART"/>
    <property type="match status" value="1"/>
</dbReference>
<evidence type="ECO:0000256" key="6">
    <source>
        <dbReference type="PROSITE-ProRule" id="PRU01362"/>
    </source>
</evidence>
<dbReference type="GO" id="GO:0003677">
    <property type="term" value="F:DNA binding"/>
    <property type="evidence" value="ECO:0007669"/>
    <property type="project" value="UniProtKB-UniRule"/>
</dbReference>
<sequence length="342" mass="39480">MSYTKTINDLLHGNIATGLSPAKQKVWPRYCYHFTDEQNLATILRTGHLISRWDAQQTNSMVNENANPEVIAGTNEAIKQAVRLYFRPQTPTLNNNEGFRAESKYKQAKCPFPVYLLFPLAQILALPDTKFSATSFALHQEPHLLSGSQAFSELPFDLIYHDSAFGPDERNNIIHHRHAEIIVPHELPLTHLLYIMVRSVAEKETIINLLKFRHLEQYISKVRVDEDNLYFFKNWTYVDNVLMDDDHVNIQMHLGDDAYPVEWADSDDPLVPENRKAYLDFNVRFQDATKKKFLVTGGGHLVPERQLINLKSMDTSAYRMMIELDGHLAYYGTYYASNNLPY</sequence>
<comment type="caution">
    <text evidence="6">Lacks conserved residue(s) required for the propagation of feature annotation.</text>
</comment>
<evidence type="ECO:0000256" key="3">
    <source>
        <dbReference type="ARBA" id="ARBA00022679"/>
    </source>
</evidence>
<proteinExistence type="inferred from homology"/>
<dbReference type="EMBL" id="UYIG01000141">
    <property type="protein sequence ID" value="VDG29608.1"/>
    <property type="molecule type" value="Genomic_DNA"/>
</dbReference>
<dbReference type="InterPro" id="IPR029494">
    <property type="entry name" value="DarT"/>
</dbReference>
<evidence type="ECO:0000256" key="4">
    <source>
        <dbReference type="ARBA" id="ARBA00022695"/>
    </source>
</evidence>
<keyword evidence="5 6" id="KW-0238">DNA-binding</keyword>
<accession>A0A660E1J9</accession>
<comment type="similarity">
    <text evidence="6">Belongs to the DarT ADP-ribosyltransferase family.</text>
</comment>
<evidence type="ECO:0000313" key="8">
    <source>
        <dbReference type="EMBL" id="VDG29608.1"/>
    </source>
</evidence>
<keyword evidence="3" id="KW-0808">Transferase</keyword>
<name>A0A660E1J9_9LACO</name>
<keyword evidence="4" id="KW-0548">Nucleotidyltransferase</keyword>
<dbReference type="Pfam" id="PF14487">
    <property type="entry name" value="DarT"/>
    <property type="match status" value="1"/>
</dbReference>
<evidence type="ECO:0000256" key="2">
    <source>
        <dbReference type="ARBA" id="ARBA00022676"/>
    </source>
</evidence>
<evidence type="ECO:0000256" key="1">
    <source>
        <dbReference type="ARBA" id="ARBA00022649"/>
    </source>
</evidence>
<keyword evidence="1 6" id="KW-1277">Toxin-antitoxin system</keyword>
<dbReference type="Proteomes" id="UP000289996">
    <property type="component" value="Unassembled WGS sequence"/>
</dbReference>
<evidence type="ECO:0000259" key="7">
    <source>
        <dbReference type="PROSITE" id="PS52018"/>
    </source>
</evidence>
<keyword evidence="9" id="KW-1185">Reference proteome</keyword>
<keyword evidence="2" id="KW-0328">Glycosyltransferase</keyword>
<evidence type="ECO:0000256" key="5">
    <source>
        <dbReference type="ARBA" id="ARBA00023125"/>
    </source>
</evidence>
<dbReference type="AlphaFoldDB" id="A0A660E1J9"/>
<reference evidence="8 9" key="1">
    <citation type="submission" date="2018-11" db="EMBL/GenBank/DDBJ databases">
        <authorList>
            <person name="Wuyts S."/>
        </authorList>
    </citation>
    <scope>NUCLEOTIDE SEQUENCE [LARGE SCALE GENOMIC DNA]</scope>
    <source>
        <strain evidence="8">Lactobacillus mudanjiangensis AMBF249</strain>
    </source>
</reference>
<dbReference type="GO" id="GO:0016757">
    <property type="term" value="F:glycosyltransferase activity"/>
    <property type="evidence" value="ECO:0007669"/>
    <property type="project" value="UniProtKB-KW"/>
</dbReference>
<evidence type="ECO:0000313" key="9">
    <source>
        <dbReference type="Proteomes" id="UP000289996"/>
    </source>
</evidence>
<organism evidence="8 9">
    <name type="scientific">Lactiplantibacillus mudanjiangensis</name>
    <dbReference type="NCBI Taxonomy" id="1296538"/>
    <lineage>
        <taxon>Bacteria</taxon>
        <taxon>Bacillati</taxon>
        <taxon>Bacillota</taxon>
        <taxon>Bacilli</taxon>
        <taxon>Lactobacillales</taxon>
        <taxon>Lactobacillaceae</taxon>
        <taxon>Lactiplantibacillus</taxon>
    </lineage>
</organism>
<gene>
    <name evidence="8" type="ORF">MUDAN_MDHGFNIF_01169</name>
</gene>
<feature type="domain" description="DarT" evidence="7">
    <location>
        <begin position="29"/>
        <end position="232"/>
    </location>
</feature>
<dbReference type="GO" id="GO:0016779">
    <property type="term" value="F:nucleotidyltransferase activity"/>
    <property type="evidence" value="ECO:0007669"/>
    <property type="project" value="UniProtKB-KW"/>
</dbReference>
<protein>
    <recommendedName>
        <fullName evidence="7">DarT domain-containing protein</fullName>
    </recommendedName>
</protein>
<dbReference type="RefSeq" id="WP_165450085.1">
    <property type="nucleotide sequence ID" value="NZ_UYIG01000141.1"/>
</dbReference>